<evidence type="ECO:0000256" key="4">
    <source>
        <dbReference type="ARBA" id="ARBA00022741"/>
    </source>
</evidence>
<sequence length="379" mass="43092">MNERKTWRKINAKAVIYPHDHTGAPPRSSVNDELQTVGPTKLIPAIKNPFILGPRSESVKLCYQRGPIVGSGCFGLVFKVKIRKFGFRLDEHFQSNSNMDQAALKIVVVKRRENRELSILKTLNHENIVKLHFYSFSRHDVDHEEAADGPMEEVCLNMFFEFMPLSLFDEIQSHPQGLSHGTSLKYLEQLAIGLQYLHDHVHVCHRDIKPSNLLVSADRSCLKICDFGSATVLSARQTHVSYVCSRYYRAPELLLGSEDYDERIDIWSVGCVLGEMIGAQVVFKGEDNMDQLVEIIHVLGTLEEDVLTEMKVPIKFLDQSVLASRLTGTFPERLQTQLQEHRPDAIFEGVLQILCDILQYIPQKRPRAVDILYNLAALP</sequence>
<proteinExistence type="inferred from homology"/>
<dbReference type="InterPro" id="IPR008271">
    <property type="entry name" value="Ser/Thr_kinase_AS"/>
</dbReference>
<dbReference type="SUPFAM" id="SSF56112">
    <property type="entry name" value="Protein kinase-like (PK-like)"/>
    <property type="match status" value="1"/>
</dbReference>
<evidence type="ECO:0000256" key="2">
    <source>
        <dbReference type="ARBA" id="ARBA00022527"/>
    </source>
</evidence>
<dbReference type="AlphaFoldDB" id="A0A553N7E8"/>
<dbReference type="GO" id="GO:0030154">
    <property type="term" value="P:cell differentiation"/>
    <property type="evidence" value="ECO:0007669"/>
    <property type="project" value="TreeGrafter"/>
</dbReference>
<reference evidence="8 9" key="1">
    <citation type="journal article" date="2018" name="Nat. Ecol. Evol.">
        <title>Genomic signatures of mitonuclear coevolution across populations of Tigriopus californicus.</title>
        <authorList>
            <person name="Barreto F.S."/>
            <person name="Watson E.T."/>
            <person name="Lima T.G."/>
            <person name="Willett C.S."/>
            <person name="Edmands S."/>
            <person name="Li W."/>
            <person name="Burton R.S."/>
        </authorList>
    </citation>
    <scope>NUCLEOTIDE SEQUENCE [LARGE SCALE GENOMIC DNA]</scope>
    <source>
        <strain evidence="8 9">San Diego</strain>
    </source>
</reference>
<dbReference type="InterPro" id="IPR011009">
    <property type="entry name" value="Kinase-like_dom_sf"/>
</dbReference>
<comment type="caution">
    <text evidence="8">The sequence shown here is derived from an EMBL/GenBank/DDBJ whole genome shotgun (WGS) entry which is preliminary data.</text>
</comment>
<dbReference type="PANTHER" id="PTHR24057">
    <property type="entry name" value="GLYCOGEN SYNTHASE KINASE-3 ALPHA"/>
    <property type="match status" value="1"/>
</dbReference>
<dbReference type="PROSITE" id="PS00108">
    <property type="entry name" value="PROTEIN_KINASE_ST"/>
    <property type="match status" value="1"/>
</dbReference>
<evidence type="ECO:0000313" key="8">
    <source>
        <dbReference type="EMBL" id="TRY61366.1"/>
    </source>
</evidence>
<dbReference type="InterPro" id="IPR050591">
    <property type="entry name" value="GSK-3"/>
</dbReference>
<dbReference type="PROSITE" id="PS50011">
    <property type="entry name" value="PROTEIN_KINASE_DOM"/>
    <property type="match status" value="1"/>
</dbReference>
<dbReference type="STRING" id="6832.A0A553N7E8"/>
<evidence type="ECO:0000256" key="5">
    <source>
        <dbReference type="ARBA" id="ARBA00022777"/>
    </source>
</evidence>
<keyword evidence="9" id="KW-1185">Reference proteome</keyword>
<evidence type="ECO:0000256" key="6">
    <source>
        <dbReference type="ARBA" id="ARBA00022840"/>
    </source>
</evidence>
<keyword evidence="2" id="KW-0723">Serine/threonine-protein kinase</keyword>
<evidence type="ECO:0000259" key="7">
    <source>
        <dbReference type="PROSITE" id="PS50011"/>
    </source>
</evidence>
<dbReference type="SMART" id="SM00220">
    <property type="entry name" value="S_TKc"/>
    <property type="match status" value="1"/>
</dbReference>
<name>A0A553N7E8_TIGCA</name>
<keyword evidence="3" id="KW-0808">Transferase</keyword>
<evidence type="ECO:0000256" key="3">
    <source>
        <dbReference type="ARBA" id="ARBA00022679"/>
    </source>
</evidence>
<dbReference type="Pfam" id="PF00069">
    <property type="entry name" value="Pkinase"/>
    <property type="match status" value="1"/>
</dbReference>
<dbReference type="OrthoDB" id="9332038at2759"/>
<dbReference type="GO" id="GO:0005634">
    <property type="term" value="C:nucleus"/>
    <property type="evidence" value="ECO:0007669"/>
    <property type="project" value="TreeGrafter"/>
</dbReference>
<organism evidence="8 9">
    <name type="scientific">Tigriopus californicus</name>
    <name type="common">Marine copepod</name>
    <dbReference type="NCBI Taxonomy" id="6832"/>
    <lineage>
        <taxon>Eukaryota</taxon>
        <taxon>Metazoa</taxon>
        <taxon>Ecdysozoa</taxon>
        <taxon>Arthropoda</taxon>
        <taxon>Crustacea</taxon>
        <taxon>Multicrustacea</taxon>
        <taxon>Hexanauplia</taxon>
        <taxon>Copepoda</taxon>
        <taxon>Harpacticoida</taxon>
        <taxon>Harpacticidae</taxon>
        <taxon>Tigriopus</taxon>
    </lineage>
</organism>
<keyword evidence="6" id="KW-0067">ATP-binding</keyword>
<feature type="domain" description="Protein kinase" evidence="7">
    <location>
        <begin position="63"/>
        <end position="379"/>
    </location>
</feature>
<keyword evidence="4" id="KW-0547">Nucleotide-binding</keyword>
<dbReference type="Gene3D" id="1.10.510.10">
    <property type="entry name" value="Transferase(Phosphotransferase) domain 1"/>
    <property type="match status" value="1"/>
</dbReference>
<comment type="similarity">
    <text evidence="1">Belongs to the protein kinase superfamily. CMGC Ser/Thr protein kinase family. GSK-3 subfamily.</text>
</comment>
<dbReference type="GO" id="GO:0005737">
    <property type="term" value="C:cytoplasm"/>
    <property type="evidence" value="ECO:0007669"/>
    <property type="project" value="TreeGrafter"/>
</dbReference>
<dbReference type="PANTHER" id="PTHR24057:SF0">
    <property type="entry name" value="PROTEIN KINASE SHAGGY-RELATED"/>
    <property type="match status" value="1"/>
</dbReference>
<dbReference type="Gene3D" id="3.30.200.20">
    <property type="entry name" value="Phosphorylase Kinase, domain 1"/>
    <property type="match status" value="1"/>
</dbReference>
<gene>
    <name evidence="8" type="ORF">TCAL_07975</name>
</gene>
<dbReference type="EMBL" id="VCGU01000459">
    <property type="protein sequence ID" value="TRY61366.1"/>
    <property type="molecule type" value="Genomic_DNA"/>
</dbReference>
<dbReference type="FunFam" id="1.10.510.10:FF:000624">
    <property type="entry name" value="Mitogen-activated protein kinase"/>
    <property type="match status" value="1"/>
</dbReference>
<evidence type="ECO:0000313" key="9">
    <source>
        <dbReference type="Proteomes" id="UP000318571"/>
    </source>
</evidence>
<accession>A0A553N7E8</accession>
<evidence type="ECO:0000256" key="1">
    <source>
        <dbReference type="ARBA" id="ARBA00005527"/>
    </source>
</evidence>
<dbReference type="InterPro" id="IPR000719">
    <property type="entry name" value="Prot_kinase_dom"/>
</dbReference>
<dbReference type="Proteomes" id="UP000318571">
    <property type="component" value="Chromosome 8"/>
</dbReference>
<keyword evidence="5" id="KW-0418">Kinase</keyword>
<protein>
    <recommendedName>
        <fullName evidence="7">Protein kinase domain-containing protein</fullName>
    </recommendedName>
</protein>
<dbReference type="GO" id="GO:0007165">
    <property type="term" value="P:signal transduction"/>
    <property type="evidence" value="ECO:0007669"/>
    <property type="project" value="TreeGrafter"/>
</dbReference>
<dbReference type="GO" id="GO:0004674">
    <property type="term" value="F:protein serine/threonine kinase activity"/>
    <property type="evidence" value="ECO:0007669"/>
    <property type="project" value="UniProtKB-KW"/>
</dbReference>
<dbReference type="GO" id="GO:0005524">
    <property type="term" value="F:ATP binding"/>
    <property type="evidence" value="ECO:0007669"/>
    <property type="project" value="UniProtKB-KW"/>
</dbReference>